<evidence type="ECO:0000313" key="1">
    <source>
        <dbReference type="EMBL" id="CAI9958688.1"/>
    </source>
</evidence>
<gene>
    <name evidence="2" type="ORF">HINF_LOCUS25445</name>
    <name evidence="1" type="ORF">HINF_LOCUS46333</name>
</gene>
<dbReference type="EMBL" id="CAXDID020000076">
    <property type="protein sequence ID" value="CAL6016313.1"/>
    <property type="molecule type" value="Genomic_DNA"/>
</dbReference>
<evidence type="ECO:0000313" key="3">
    <source>
        <dbReference type="Proteomes" id="UP001642409"/>
    </source>
</evidence>
<sequence length="562" mass="61203">MLFMINILNACANSEIVIGNSCKQCSPPTFPNANKTSCVSNCKYQNEYLDPSGTFCVENCLPYKSIPDGYQCVQCYYYIAANGLECADSCLENQIINNFQCKNCDEGLIPDVYKVNCVQQSACSHLSIDRTFCVQSCETIQAKQYLDTNLCFECSYYDKLAVFESSQCQCGTGFGVSGVFPNCGCLSGFVQVGQLCQCYGTISSDGQTCTQRCESPSNIVGCSSCEFGNSKTQFFKDCSTQVCSSSIFMQNGLKYVFCLKGNQGSKRLAQNFVLQSLSKFRGGLLFGAKQLTQVKISSQLASSSNIDQFSLNLVSEKLTICQSIIDFTIQNSLTNMAAIQKFGSNIKLQSSEINITFSSVTLMCFGIGSQVSNLQINQLLFNLTCLDRSYYTNGLAMNMTSPVINSLQLSIQIPNAVSSSVCDGLSQEISNLLLQNSVIQLFVSTNSYVSGISEYIQSVSTINNLKLSGYIQSYSYYGLINEVEAESSILIQTLIYELQVTATANECAFISISNGQWEITGLIFVGFTGTPLAPSNPIIGQCDCTSGQIKSQGICYALVMGT</sequence>
<accession>A0AA86QI23</accession>
<comment type="caution">
    <text evidence="1">The sequence shown here is derived from an EMBL/GenBank/DDBJ whole genome shotgun (WGS) entry which is preliminary data.</text>
</comment>
<keyword evidence="3" id="KW-1185">Reference proteome</keyword>
<reference evidence="2 3" key="2">
    <citation type="submission" date="2024-07" db="EMBL/GenBank/DDBJ databases">
        <authorList>
            <person name="Akdeniz Z."/>
        </authorList>
    </citation>
    <scope>NUCLEOTIDE SEQUENCE [LARGE SCALE GENOMIC DNA]</scope>
</reference>
<reference evidence="1" key="1">
    <citation type="submission" date="2023-06" db="EMBL/GenBank/DDBJ databases">
        <authorList>
            <person name="Kurt Z."/>
        </authorList>
    </citation>
    <scope>NUCLEOTIDE SEQUENCE</scope>
</reference>
<evidence type="ECO:0000313" key="2">
    <source>
        <dbReference type="EMBL" id="CAL6016313.1"/>
    </source>
</evidence>
<name>A0AA86QI23_9EUKA</name>
<proteinExistence type="predicted"/>
<dbReference type="AlphaFoldDB" id="A0AA86QI23"/>
<organism evidence="1">
    <name type="scientific">Hexamita inflata</name>
    <dbReference type="NCBI Taxonomy" id="28002"/>
    <lineage>
        <taxon>Eukaryota</taxon>
        <taxon>Metamonada</taxon>
        <taxon>Diplomonadida</taxon>
        <taxon>Hexamitidae</taxon>
        <taxon>Hexamitinae</taxon>
        <taxon>Hexamita</taxon>
    </lineage>
</organism>
<dbReference type="EMBL" id="CATOUU010000909">
    <property type="protein sequence ID" value="CAI9958688.1"/>
    <property type="molecule type" value="Genomic_DNA"/>
</dbReference>
<protein>
    <submittedName>
        <fullName evidence="2">Hypothetical_protein</fullName>
    </submittedName>
</protein>
<dbReference type="Proteomes" id="UP001642409">
    <property type="component" value="Unassembled WGS sequence"/>
</dbReference>